<sequence length="482" mass="56708">MQKIFIAIIFIICQLISYSALAHTGGFNPIYQIKSSDFIEKFNTLNKQYRYNLEPIKKNEDLRSRYDEITYLLAPNIYLTIKSEFELVTELKLACDQFANNKSAGMNKCQQSIQLISEAFDPDFVLSDFKHNKVCKSTDKINTCLYEFNDIMYTQENEKNTQSLRFIISPFFESPVLWRKRNTIGTRPIYEIKSSDFIEKFKTLNKQDRYDLEPRNFRSENNYLFTPNSYLTINNESNFVTGLKFTCYHFSINRSANRSADMNKCYQSIQLISQAFDPDFVLSDFERNKVCKFTDEGSYSCSYNSQNVGYTLEYKKSERILSFIISPLTSYSVLPDARSPLPTYQIQESDFIEKFNTLNQQYRYELRPFNFQSEITYLLKPNIYITMKNRYDTVTELKLVCDRFANNKSAGMNKCQQSIQLMSKAFDPDFVLSDFKRNKVCESTDKVKSCSYKFNDVVYTQEHDLDDQSLRFSISPMREYGR</sequence>
<dbReference type="Proteomes" id="UP000231094">
    <property type="component" value="Unassembled WGS sequence"/>
</dbReference>
<protein>
    <submittedName>
        <fullName evidence="2">Uncharacterized protein</fullName>
    </submittedName>
</protein>
<reference evidence="2 3" key="1">
    <citation type="journal article" date="2017" name="MBio">
        <title>Type VI secretion-mediated competition in the bee gut microbiome.</title>
        <authorList>
            <person name="Steele M.I."/>
            <person name="Kwong W.K."/>
            <person name="Powell J.E."/>
            <person name="Whiteley M."/>
            <person name="Moran N.A."/>
        </authorList>
    </citation>
    <scope>NUCLEOTIDE SEQUENCE [LARGE SCALE GENOMIC DNA]</scope>
    <source>
        <strain evidence="2 3">PEB0171</strain>
    </source>
</reference>
<organism evidence="2 3">
    <name type="scientific">Snodgrassella alvi</name>
    <dbReference type="NCBI Taxonomy" id="1196083"/>
    <lineage>
        <taxon>Bacteria</taxon>
        <taxon>Pseudomonadati</taxon>
        <taxon>Pseudomonadota</taxon>
        <taxon>Betaproteobacteria</taxon>
        <taxon>Neisseriales</taxon>
        <taxon>Neisseriaceae</taxon>
        <taxon>Snodgrassella</taxon>
    </lineage>
</organism>
<evidence type="ECO:0000256" key="1">
    <source>
        <dbReference type="SAM" id="SignalP"/>
    </source>
</evidence>
<gene>
    <name evidence="2" type="ORF">BHC47_02945</name>
</gene>
<feature type="chain" id="PRO_5014925759" evidence="1">
    <location>
        <begin position="23"/>
        <end position="482"/>
    </location>
</feature>
<dbReference type="EMBL" id="MEIV01000020">
    <property type="protein sequence ID" value="PIT64178.1"/>
    <property type="molecule type" value="Genomic_DNA"/>
</dbReference>
<evidence type="ECO:0000313" key="2">
    <source>
        <dbReference type="EMBL" id="PIT64178.1"/>
    </source>
</evidence>
<accession>A0A2N9Y619</accession>
<evidence type="ECO:0000313" key="3">
    <source>
        <dbReference type="Proteomes" id="UP000231094"/>
    </source>
</evidence>
<name>A0A2N9Y619_9NEIS</name>
<keyword evidence="1" id="KW-0732">Signal</keyword>
<proteinExistence type="predicted"/>
<comment type="caution">
    <text evidence="2">The sequence shown here is derived from an EMBL/GenBank/DDBJ whole genome shotgun (WGS) entry which is preliminary data.</text>
</comment>
<feature type="signal peptide" evidence="1">
    <location>
        <begin position="1"/>
        <end position="22"/>
    </location>
</feature>
<dbReference type="AlphaFoldDB" id="A0A2N9Y619"/>
<dbReference type="RefSeq" id="WP_100115730.1">
    <property type="nucleotide sequence ID" value="NZ_JBNPAZ010000003.1"/>
</dbReference>